<dbReference type="HOGENOM" id="CLU_152361_1_0_6"/>
<feature type="transmembrane region" description="Helical" evidence="1">
    <location>
        <begin position="44"/>
        <end position="62"/>
    </location>
</feature>
<keyword evidence="1" id="KW-1133">Transmembrane helix</keyword>
<gene>
    <name evidence="2" type="ORF">F955_00176</name>
</gene>
<dbReference type="RefSeq" id="WP_004897618.1">
    <property type="nucleotide sequence ID" value="NZ_KB849588.1"/>
</dbReference>
<reference evidence="2 3" key="1">
    <citation type="submission" date="2013-02" db="EMBL/GenBank/DDBJ databases">
        <title>The Genome Sequence of Acinetobacter schindleri CIP 107287.</title>
        <authorList>
            <consortium name="The Broad Institute Genome Sequencing Platform"/>
            <consortium name="The Broad Institute Genome Sequencing Center for Infectious Disease"/>
            <person name="Cerqueira G."/>
            <person name="Feldgarden M."/>
            <person name="Courvalin P."/>
            <person name="Perichon B."/>
            <person name="Grillot-Courvalin C."/>
            <person name="Clermont D."/>
            <person name="Rocha E."/>
            <person name="Yoon E.-J."/>
            <person name="Nemec A."/>
            <person name="Walker B."/>
            <person name="Young S.K."/>
            <person name="Zeng Q."/>
            <person name="Gargeya S."/>
            <person name="Fitzgerald M."/>
            <person name="Haas B."/>
            <person name="Abouelleil A."/>
            <person name="Alvarado L."/>
            <person name="Arachchi H.M."/>
            <person name="Berlin A.M."/>
            <person name="Chapman S.B."/>
            <person name="Dewar J."/>
            <person name="Goldberg J."/>
            <person name="Griggs A."/>
            <person name="Gujja S."/>
            <person name="Hansen M."/>
            <person name="Howarth C."/>
            <person name="Imamovic A."/>
            <person name="Larimer J."/>
            <person name="McCowan C."/>
            <person name="Murphy C."/>
            <person name="Neiman D."/>
            <person name="Pearson M."/>
            <person name="Priest M."/>
            <person name="Roberts A."/>
            <person name="Saif S."/>
            <person name="Shea T."/>
            <person name="Sisk P."/>
            <person name="Sykes S."/>
            <person name="Wortman J."/>
            <person name="Nusbaum C."/>
            <person name="Birren B."/>
        </authorList>
    </citation>
    <scope>NUCLEOTIDE SEQUENCE [LARGE SCALE GENOMIC DNA]</scope>
    <source>
        <strain evidence="2 3">CIP 107287</strain>
    </source>
</reference>
<evidence type="ECO:0000313" key="3">
    <source>
        <dbReference type="Proteomes" id="UP000018440"/>
    </source>
</evidence>
<feature type="transmembrane region" description="Helical" evidence="1">
    <location>
        <begin position="12"/>
        <end position="32"/>
    </location>
</feature>
<protein>
    <recommendedName>
        <fullName evidence="4">Branched-chain amino acid transporter</fullName>
    </recommendedName>
</protein>
<organism evidence="2 3">
    <name type="scientific">Acinetobacter schindleri CIP 107287</name>
    <dbReference type="NCBI Taxonomy" id="1217988"/>
    <lineage>
        <taxon>Bacteria</taxon>
        <taxon>Pseudomonadati</taxon>
        <taxon>Pseudomonadota</taxon>
        <taxon>Gammaproteobacteria</taxon>
        <taxon>Moraxellales</taxon>
        <taxon>Moraxellaceae</taxon>
        <taxon>Acinetobacter</taxon>
    </lineage>
</organism>
<feature type="transmembrane region" description="Helical" evidence="1">
    <location>
        <begin position="74"/>
        <end position="99"/>
    </location>
</feature>
<dbReference type="InterPro" id="IPR008407">
    <property type="entry name" value="Brnchd-chn_aa_trnsp_AzlD"/>
</dbReference>
<comment type="caution">
    <text evidence="2">The sequence shown here is derived from an EMBL/GenBank/DDBJ whole genome shotgun (WGS) entry which is preliminary data.</text>
</comment>
<name>N9AIC1_9GAMM</name>
<evidence type="ECO:0000313" key="2">
    <source>
        <dbReference type="EMBL" id="ENV45864.1"/>
    </source>
</evidence>
<accession>N9AIC1</accession>
<dbReference type="AlphaFoldDB" id="N9AIC1"/>
<dbReference type="EMBL" id="APPQ01000013">
    <property type="protein sequence ID" value="ENV45864.1"/>
    <property type="molecule type" value="Genomic_DNA"/>
</dbReference>
<dbReference type="Proteomes" id="UP000018440">
    <property type="component" value="Unassembled WGS sequence"/>
</dbReference>
<evidence type="ECO:0000256" key="1">
    <source>
        <dbReference type="SAM" id="Phobius"/>
    </source>
</evidence>
<proteinExistence type="predicted"/>
<keyword evidence="1" id="KW-0812">Transmembrane</keyword>
<keyword evidence="1" id="KW-0472">Membrane</keyword>
<evidence type="ECO:0008006" key="4">
    <source>
        <dbReference type="Google" id="ProtNLM"/>
    </source>
</evidence>
<sequence>MNLEISTQSVGLIIFIMALVTLATRWGGVFIMSFIPINDRIQRFISAMSASVLVAILAPIAIEGDLGARCALLATAITAVIFKKPLVAIGTGIITAAVIRQF</sequence>
<dbReference type="Pfam" id="PF05437">
    <property type="entry name" value="AzlD"/>
    <property type="match status" value="1"/>
</dbReference>